<protein>
    <recommendedName>
        <fullName evidence="10">Phosphoribosyl-ATP pyrophosphatase</fullName>
        <shortName evidence="10">PRA-PH</shortName>
        <ecNumber evidence="10">3.6.1.31</ecNumber>
    </recommendedName>
</protein>
<comment type="catalytic activity">
    <reaction evidence="1 10">
        <text>1-(5-phospho-beta-D-ribosyl)-ATP + H2O = 1-(5-phospho-beta-D-ribosyl)-5'-AMP + diphosphate + H(+)</text>
        <dbReference type="Rhea" id="RHEA:22828"/>
        <dbReference type="ChEBI" id="CHEBI:15377"/>
        <dbReference type="ChEBI" id="CHEBI:15378"/>
        <dbReference type="ChEBI" id="CHEBI:33019"/>
        <dbReference type="ChEBI" id="CHEBI:59457"/>
        <dbReference type="ChEBI" id="CHEBI:73183"/>
        <dbReference type="EC" id="3.6.1.31"/>
    </reaction>
</comment>
<dbReference type="GO" id="GO:0000105">
    <property type="term" value="P:L-histidine biosynthetic process"/>
    <property type="evidence" value="ECO:0007669"/>
    <property type="project" value="UniProtKB-UniRule"/>
</dbReference>
<evidence type="ECO:0000256" key="2">
    <source>
        <dbReference type="ARBA" id="ARBA00004496"/>
    </source>
</evidence>
<dbReference type="Gene3D" id="1.10.287.1080">
    <property type="entry name" value="MazG-like"/>
    <property type="match status" value="1"/>
</dbReference>
<dbReference type="Proteomes" id="UP000199256">
    <property type="component" value="Unassembled WGS sequence"/>
</dbReference>
<dbReference type="STRING" id="1396821.SAMN05444515_10589"/>
<dbReference type="AlphaFoldDB" id="A0A1H7K004"/>
<dbReference type="NCBIfam" id="NF001611">
    <property type="entry name" value="PRK00400.1-3"/>
    <property type="match status" value="1"/>
</dbReference>
<dbReference type="CDD" id="cd11534">
    <property type="entry name" value="NTP-PPase_HisIE_like"/>
    <property type="match status" value="1"/>
</dbReference>
<comment type="similarity">
    <text evidence="10">Belongs to the PRA-PH family.</text>
</comment>
<dbReference type="InterPro" id="IPR008179">
    <property type="entry name" value="HisE"/>
</dbReference>
<evidence type="ECO:0000313" key="12">
    <source>
        <dbReference type="Proteomes" id="UP000199256"/>
    </source>
</evidence>
<evidence type="ECO:0000256" key="4">
    <source>
        <dbReference type="ARBA" id="ARBA00022490"/>
    </source>
</evidence>
<dbReference type="GO" id="GO:0005737">
    <property type="term" value="C:cytoplasm"/>
    <property type="evidence" value="ECO:0007669"/>
    <property type="project" value="UniProtKB-SubCell"/>
</dbReference>
<evidence type="ECO:0000256" key="7">
    <source>
        <dbReference type="ARBA" id="ARBA00022801"/>
    </source>
</evidence>
<comment type="pathway">
    <text evidence="3 10">Amino-acid biosynthesis; L-histidine biosynthesis; L-histidine from 5-phospho-alpha-D-ribose 1-diphosphate: step 2/9.</text>
</comment>
<keyword evidence="7 10" id="KW-0378">Hydrolase</keyword>
<evidence type="ECO:0000313" key="11">
    <source>
        <dbReference type="EMBL" id="SEK80168.1"/>
    </source>
</evidence>
<dbReference type="UniPathway" id="UPA00031">
    <property type="reaction ID" value="UER00007"/>
</dbReference>
<keyword evidence="5 10" id="KW-0028">Amino-acid biosynthesis</keyword>
<keyword evidence="12" id="KW-1185">Reference proteome</keyword>
<dbReference type="HAMAP" id="MF_01020">
    <property type="entry name" value="HisE"/>
    <property type="match status" value="1"/>
</dbReference>
<sequence length="117" mass="12587">MSDDRVLEQLAQVLESRKGADASSSYVASLYAKGLDSILKKVGEEATETVVAAKNGEPDQLVHEMADLWFHSLVLLAHQGLGPQQVLAELERRFGLSGLEEKASRQGRSPGVGDLKG</sequence>
<keyword evidence="6 10" id="KW-0547">Nucleotide-binding</keyword>
<evidence type="ECO:0000256" key="10">
    <source>
        <dbReference type="HAMAP-Rule" id="MF_01020"/>
    </source>
</evidence>
<gene>
    <name evidence="10" type="primary">hisE</name>
    <name evidence="11" type="ORF">SAMN05444515_10589</name>
</gene>
<dbReference type="FunFam" id="1.10.287.1080:FF:000002">
    <property type="entry name" value="Histidine biosynthesis bifunctional protein HisIE"/>
    <property type="match status" value="1"/>
</dbReference>
<keyword evidence="8 10" id="KW-0067">ATP-binding</keyword>
<dbReference type="PANTHER" id="PTHR42945:SF9">
    <property type="entry name" value="HISTIDINE BIOSYNTHESIS BIFUNCTIONAL PROTEIN HISIE"/>
    <property type="match status" value="1"/>
</dbReference>
<dbReference type="PANTHER" id="PTHR42945">
    <property type="entry name" value="HISTIDINE BIOSYNTHESIS BIFUNCTIONAL PROTEIN"/>
    <property type="match status" value="1"/>
</dbReference>
<evidence type="ECO:0000256" key="9">
    <source>
        <dbReference type="ARBA" id="ARBA00023102"/>
    </source>
</evidence>
<dbReference type="GO" id="GO:0005524">
    <property type="term" value="F:ATP binding"/>
    <property type="evidence" value="ECO:0007669"/>
    <property type="project" value="UniProtKB-KW"/>
</dbReference>
<dbReference type="EC" id="3.6.1.31" evidence="10"/>
<dbReference type="OrthoDB" id="9814738at2"/>
<evidence type="ECO:0000256" key="1">
    <source>
        <dbReference type="ARBA" id="ARBA00001460"/>
    </source>
</evidence>
<dbReference type="RefSeq" id="WP_090252279.1">
    <property type="nucleotide sequence ID" value="NZ_FOAA01000005.1"/>
</dbReference>
<accession>A0A1H7K004</accession>
<evidence type="ECO:0000256" key="8">
    <source>
        <dbReference type="ARBA" id="ARBA00022840"/>
    </source>
</evidence>
<dbReference type="Pfam" id="PF01503">
    <property type="entry name" value="PRA-PH"/>
    <property type="match status" value="1"/>
</dbReference>
<evidence type="ECO:0000256" key="6">
    <source>
        <dbReference type="ARBA" id="ARBA00022741"/>
    </source>
</evidence>
<comment type="subcellular location">
    <subcellularLocation>
        <location evidence="2 10">Cytoplasm</location>
    </subcellularLocation>
</comment>
<name>A0A1H7K004_9GAMM</name>
<dbReference type="SUPFAM" id="SSF101386">
    <property type="entry name" value="all-alpha NTP pyrophosphatases"/>
    <property type="match status" value="1"/>
</dbReference>
<evidence type="ECO:0000256" key="3">
    <source>
        <dbReference type="ARBA" id="ARBA00005204"/>
    </source>
</evidence>
<proteinExistence type="inferred from homology"/>
<keyword evidence="4 10" id="KW-0963">Cytoplasm</keyword>
<reference evidence="12" key="1">
    <citation type="submission" date="2016-10" db="EMBL/GenBank/DDBJ databases">
        <authorList>
            <person name="Varghese N."/>
            <person name="Submissions S."/>
        </authorList>
    </citation>
    <scope>NUCLEOTIDE SEQUENCE [LARGE SCALE GENOMIC DNA]</scope>
    <source>
        <strain evidence="12">DSM 241</strain>
    </source>
</reference>
<dbReference type="EMBL" id="FOAA01000005">
    <property type="protein sequence ID" value="SEK80168.1"/>
    <property type="molecule type" value="Genomic_DNA"/>
</dbReference>
<dbReference type="GO" id="GO:0004636">
    <property type="term" value="F:phosphoribosyl-ATP diphosphatase activity"/>
    <property type="evidence" value="ECO:0007669"/>
    <property type="project" value="UniProtKB-UniRule"/>
</dbReference>
<dbReference type="InterPro" id="IPR021130">
    <property type="entry name" value="PRib-ATP_PPHydrolase-like"/>
</dbReference>
<keyword evidence="9 10" id="KW-0368">Histidine biosynthesis</keyword>
<dbReference type="NCBIfam" id="TIGR03188">
    <property type="entry name" value="histidine_hisI"/>
    <property type="match status" value="1"/>
</dbReference>
<evidence type="ECO:0000256" key="5">
    <source>
        <dbReference type="ARBA" id="ARBA00022605"/>
    </source>
</evidence>
<organism evidence="11 12">
    <name type="scientific">Ectothiorhodospira marina</name>
    <dbReference type="NCBI Taxonomy" id="1396821"/>
    <lineage>
        <taxon>Bacteria</taxon>
        <taxon>Pseudomonadati</taxon>
        <taxon>Pseudomonadota</taxon>
        <taxon>Gammaproteobacteria</taxon>
        <taxon>Chromatiales</taxon>
        <taxon>Ectothiorhodospiraceae</taxon>
        <taxon>Ectothiorhodospira</taxon>
    </lineage>
</organism>